<keyword evidence="5" id="KW-1185">Reference proteome</keyword>
<evidence type="ECO:0000256" key="1">
    <source>
        <dbReference type="SAM" id="MobiDB-lite"/>
    </source>
</evidence>
<name>A0A5E4B074_MARMO</name>
<protein>
    <submittedName>
        <fullName evidence="4">Uncharacterized protein</fullName>
    </submittedName>
</protein>
<dbReference type="Proteomes" id="UP000662637">
    <property type="component" value="Unassembled WGS sequence"/>
</dbReference>
<gene>
    <name evidence="3" type="ORF">GHT09_010939</name>
    <name evidence="4" type="ORF">MONAX_5E031716</name>
</gene>
<organism evidence="4 5">
    <name type="scientific">Marmota monax</name>
    <name type="common">Woodchuck</name>
    <dbReference type="NCBI Taxonomy" id="9995"/>
    <lineage>
        <taxon>Eukaryota</taxon>
        <taxon>Metazoa</taxon>
        <taxon>Chordata</taxon>
        <taxon>Craniata</taxon>
        <taxon>Vertebrata</taxon>
        <taxon>Euteleostomi</taxon>
        <taxon>Mammalia</taxon>
        <taxon>Eutheria</taxon>
        <taxon>Euarchontoglires</taxon>
        <taxon>Glires</taxon>
        <taxon>Rodentia</taxon>
        <taxon>Sciuromorpha</taxon>
        <taxon>Sciuridae</taxon>
        <taxon>Xerinae</taxon>
        <taxon>Marmotini</taxon>
        <taxon>Marmota</taxon>
    </lineage>
</organism>
<dbReference type="EMBL" id="WJEC01008292">
    <property type="protein sequence ID" value="KAF7462922.1"/>
    <property type="molecule type" value="Genomic_DNA"/>
</dbReference>
<evidence type="ECO:0000313" key="3">
    <source>
        <dbReference type="EMBL" id="KAF7462922.1"/>
    </source>
</evidence>
<keyword evidence="2" id="KW-0732">Signal</keyword>
<evidence type="ECO:0000313" key="5">
    <source>
        <dbReference type="Proteomes" id="UP000335636"/>
    </source>
</evidence>
<dbReference type="AlphaFoldDB" id="A0A5E4B074"/>
<sequence length="119" mass="13229">MMGRLRDHRPNIPQPQAWATTIFPLLLMLLLLLPLWPPPPLTSVPLPGPSYILQPLSTDDTHHDCPEPVPALSEPPMSPWNLSHFLPSLQPPEKKSGPSVCPRTPQDKMLGTMERSHGP</sequence>
<dbReference type="EMBL" id="CABDUW010000220">
    <property type="protein sequence ID" value="VTJ63123.1"/>
    <property type="molecule type" value="Genomic_DNA"/>
</dbReference>
<proteinExistence type="predicted"/>
<accession>A0A5E4B074</accession>
<evidence type="ECO:0000313" key="4">
    <source>
        <dbReference type="EMBL" id="VTJ63123.1"/>
    </source>
</evidence>
<evidence type="ECO:0000256" key="2">
    <source>
        <dbReference type="SAM" id="SignalP"/>
    </source>
</evidence>
<feature type="signal peptide" evidence="2">
    <location>
        <begin position="1"/>
        <end position="43"/>
    </location>
</feature>
<reference evidence="3" key="2">
    <citation type="submission" date="2020-08" db="EMBL/GenBank/DDBJ databases">
        <authorList>
            <person name="Shumante A."/>
            <person name="Zimin A.V."/>
            <person name="Puiu D."/>
            <person name="Salzberg S.L."/>
        </authorList>
    </citation>
    <scope>NUCLEOTIDE SEQUENCE</scope>
    <source>
        <strain evidence="3">WC2-LM</strain>
        <tissue evidence="3">Liver</tissue>
    </source>
</reference>
<feature type="chain" id="PRO_5036140201" evidence="2">
    <location>
        <begin position="44"/>
        <end position="119"/>
    </location>
</feature>
<feature type="region of interest" description="Disordered" evidence="1">
    <location>
        <begin position="55"/>
        <end position="119"/>
    </location>
</feature>
<reference evidence="4 5" key="1">
    <citation type="submission" date="2019-04" db="EMBL/GenBank/DDBJ databases">
        <authorList>
            <person name="Alioto T."/>
            <person name="Alioto T."/>
        </authorList>
    </citation>
    <scope>NUCLEOTIDE SEQUENCE [LARGE SCALE GENOMIC DNA]</scope>
</reference>
<dbReference type="Proteomes" id="UP000335636">
    <property type="component" value="Unassembled WGS sequence"/>
</dbReference>